<dbReference type="InterPro" id="IPR011992">
    <property type="entry name" value="EF-hand-dom_pair"/>
</dbReference>
<gene>
    <name evidence="3" type="ORF">PCOR1329_LOCUS24944</name>
</gene>
<evidence type="ECO:0000259" key="2">
    <source>
        <dbReference type="PROSITE" id="PS50222"/>
    </source>
</evidence>
<dbReference type="SUPFAM" id="SSF47473">
    <property type="entry name" value="EF-hand"/>
    <property type="match status" value="1"/>
</dbReference>
<organism evidence="3 4">
    <name type="scientific">Prorocentrum cordatum</name>
    <dbReference type="NCBI Taxonomy" id="2364126"/>
    <lineage>
        <taxon>Eukaryota</taxon>
        <taxon>Sar</taxon>
        <taxon>Alveolata</taxon>
        <taxon>Dinophyceae</taxon>
        <taxon>Prorocentrales</taxon>
        <taxon>Prorocentraceae</taxon>
        <taxon>Prorocentrum</taxon>
    </lineage>
</organism>
<evidence type="ECO:0000256" key="1">
    <source>
        <dbReference type="ARBA" id="ARBA00022837"/>
    </source>
</evidence>
<dbReference type="Proteomes" id="UP001189429">
    <property type="component" value="Unassembled WGS sequence"/>
</dbReference>
<feature type="non-terminal residue" evidence="3">
    <location>
        <position position="1"/>
    </location>
</feature>
<dbReference type="Gene3D" id="1.10.238.10">
    <property type="entry name" value="EF-hand"/>
    <property type="match status" value="1"/>
</dbReference>
<dbReference type="PROSITE" id="PS50222">
    <property type="entry name" value="EF_HAND_2"/>
    <property type="match status" value="1"/>
</dbReference>
<dbReference type="EMBL" id="CAUYUJ010008666">
    <property type="protein sequence ID" value="CAK0824568.1"/>
    <property type="molecule type" value="Genomic_DNA"/>
</dbReference>
<evidence type="ECO:0000313" key="4">
    <source>
        <dbReference type="Proteomes" id="UP001189429"/>
    </source>
</evidence>
<sequence length="108" mass="12302">EILECYDRDDDNRIGPQEFEQFMQNPEVHETMVKFGTDPGGLIALHEAGLIFKDAKRVRVASLTFQEFIQFVLQLKARGAALRPSSLLKQKGSLPFLLNFSSKRVYTV</sequence>
<dbReference type="InterPro" id="IPR002048">
    <property type="entry name" value="EF_hand_dom"/>
</dbReference>
<dbReference type="PROSITE" id="PS00018">
    <property type="entry name" value="EF_HAND_1"/>
    <property type="match status" value="1"/>
</dbReference>
<reference evidence="3" key="1">
    <citation type="submission" date="2023-10" db="EMBL/GenBank/DDBJ databases">
        <authorList>
            <person name="Chen Y."/>
            <person name="Shah S."/>
            <person name="Dougan E. K."/>
            <person name="Thang M."/>
            <person name="Chan C."/>
        </authorList>
    </citation>
    <scope>NUCLEOTIDE SEQUENCE [LARGE SCALE GENOMIC DNA]</scope>
</reference>
<keyword evidence="4" id="KW-1185">Reference proteome</keyword>
<dbReference type="InterPro" id="IPR018247">
    <property type="entry name" value="EF_Hand_1_Ca_BS"/>
</dbReference>
<comment type="caution">
    <text evidence="3">The sequence shown here is derived from an EMBL/GenBank/DDBJ whole genome shotgun (WGS) entry which is preliminary data.</text>
</comment>
<name>A0ABN9S4P9_9DINO</name>
<proteinExistence type="predicted"/>
<keyword evidence="1" id="KW-0106">Calcium</keyword>
<accession>A0ABN9S4P9</accession>
<evidence type="ECO:0000313" key="3">
    <source>
        <dbReference type="EMBL" id="CAK0824568.1"/>
    </source>
</evidence>
<feature type="domain" description="EF-hand" evidence="2">
    <location>
        <begin position="1"/>
        <end position="29"/>
    </location>
</feature>
<protein>
    <recommendedName>
        <fullName evidence="2">EF-hand domain-containing protein</fullName>
    </recommendedName>
</protein>